<dbReference type="InterPro" id="IPR011006">
    <property type="entry name" value="CheY-like_superfamily"/>
</dbReference>
<dbReference type="InterPro" id="IPR035965">
    <property type="entry name" value="PAS-like_dom_sf"/>
</dbReference>
<dbReference type="AlphaFoldDB" id="A0A6N8DNB1"/>
<gene>
    <name evidence="3" type="ORF">GJ654_08560</name>
</gene>
<sequence>MAEPGEAIQTHGWLIACDDQARIIRRHSANLAEIFPHWSEPFVGARLRDLLGSEESHRLRNLLSRFAAPARPALVSGCRFPNVDLAFDAAVHFNGEEMVLELEPSDLHSGLSALDRAAALIDRIEELGNPDELGQRAAMLAGAALDAEQTFFLLLEADSVRVAGTYRRLGAPPSAPESLNAFWPGRRLYALGDVDAPEIAIISAPDMLPLDDGMAALRAPGDPLRQWLRDAGFRSAAFLPVASDGLRLAMIAGLGRQPRFPSLGLRAALELFAEALALRLRLVLPAHHEAWAPDAQTEPLSVLIVEDQHMVATQLAAALGEAGAIVVRICGTVNSALDALDETFDAALLDYSLGGENVIPVARELEARGKPFVFASGHGDDLDLPLAFAGKPIVGKPYKIDKIVAALRAAKEGKP</sequence>
<dbReference type="RefSeq" id="WP_155445730.1">
    <property type="nucleotide sequence ID" value="NZ_JAOQNR010000004.1"/>
</dbReference>
<dbReference type="Gene3D" id="3.40.50.2300">
    <property type="match status" value="1"/>
</dbReference>
<dbReference type="EMBL" id="WNKS01000005">
    <property type="protein sequence ID" value="MTV31045.1"/>
    <property type="molecule type" value="Genomic_DNA"/>
</dbReference>
<dbReference type="SUPFAM" id="SSF55785">
    <property type="entry name" value="PYP-like sensor domain (PAS domain)"/>
    <property type="match status" value="1"/>
</dbReference>
<name>A0A6N8DNB1_RHOAC</name>
<dbReference type="SUPFAM" id="SSF52172">
    <property type="entry name" value="CheY-like"/>
    <property type="match status" value="1"/>
</dbReference>
<dbReference type="PROSITE" id="PS50110">
    <property type="entry name" value="RESPONSE_REGULATORY"/>
    <property type="match status" value="1"/>
</dbReference>
<evidence type="ECO:0000256" key="1">
    <source>
        <dbReference type="PROSITE-ProRule" id="PRU00169"/>
    </source>
</evidence>
<keyword evidence="1" id="KW-0597">Phosphoprotein</keyword>
<feature type="modified residue" description="4-aspartylphosphate" evidence="1">
    <location>
        <position position="350"/>
    </location>
</feature>
<protein>
    <submittedName>
        <fullName evidence="3">Response regulator</fullName>
    </submittedName>
</protein>
<organism evidence="3 4">
    <name type="scientific">Rhodoblastus acidophilus</name>
    <name type="common">Rhodopseudomonas acidophila</name>
    <dbReference type="NCBI Taxonomy" id="1074"/>
    <lineage>
        <taxon>Bacteria</taxon>
        <taxon>Pseudomonadati</taxon>
        <taxon>Pseudomonadota</taxon>
        <taxon>Alphaproteobacteria</taxon>
        <taxon>Hyphomicrobiales</taxon>
        <taxon>Rhodoblastaceae</taxon>
        <taxon>Rhodoblastus</taxon>
    </lineage>
</organism>
<accession>A0A6N8DNB1</accession>
<dbReference type="Pfam" id="PF08446">
    <property type="entry name" value="PAS_2"/>
    <property type="match status" value="1"/>
</dbReference>
<evidence type="ECO:0000313" key="3">
    <source>
        <dbReference type="EMBL" id="MTV31045.1"/>
    </source>
</evidence>
<dbReference type="GO" id="GO:0006355">
    <property type="term" value="P:regulation of DNA-templated transcription"/>
    <property type="evidence" value="ECO:0007669"/>
    <property type="project" value="InterPro"/>
</dbReference>
<dbReference type="SMART" id="SM00448">
    <property type="entry name" value="REC"/>
    <property type="match status" value="1"/>
</dbReference>
<comment type="caution">
    <text evidence="3">The sequence shown here is derived from an EMBL/GenBank/DDBJ whole genome shotgun (WGS) entry which is preliminary data.</text>
</comment>
<feature type="domain" description="Response regulatory" evidence="2">
    <location>
        <begin position="301"/>
        <end position="411"/>
    </location>
</feature>
<dbReference type="InterPro" id="IPR013654">
    <property type="entry name" value="PAS_2"/>
</dbReference>
<proteinExistence type="predicted"/>
<dbReference type="Gene3D" id="3.30.450.20">
    <property type="entry name" value="PAS domain"/>
    <property type="match status" value="1"/>
</dbReference>
<dbReference type="Proteomes" id="UP000439113">
    <property type="component" value="Unassembled WGS sequence"/>
</dbReference>
<dbReference type="InterPro" id="IPR001789">
    <property type="entry name" value="Sig_transdc_resp-reg_receiver"/>
</dbReference>
<dbReference type="SUPFAM" id="SSF55781">
    <property type="entry name" value="GAF domain-like"/>
    <property type="match status" value="1"/>
</dbReference>
<dbReference type="OrthoDB" id="582170at2"/>
<evidence type="ECO:0000313" key="4">
    <source>
        <dbReference type="Proteomes" id="UP000439113"/>
    </source>
</evidence>
<evidence type="ECO:0000259" key="2">
    <source>
        <dbReference type="PROSITE" id="PS50110"/>
    </source>
</evidence>
<reference evidence="3 4" key="1">
    <citation type="submission" date="2019-11" db="EMBL/GenBank/DDBJ databases">
        <title>Whole-genome sequence of a Rhodoblastus acidophilus DSM 142.</title>
        <authorList>
            <person name="Kyndt J.A."/>
            <person name="Meyer T.E."/>
        </authorList>
    </citation>
    <scope>NUCLEOTIDE SEQUENCE [LARGE SCALE GENOMIC DNA]</scope>
    <source>
        <strain evidence="3 4">DSM 142</strain>
    </source>
</reference>
<dbReference type="GO" id="GO:0000160">
    <property type="term" value="P:phosphorelay signal transduction system"/>
    <property type="evidence" value="ECO:0007669"/>
    <property type="project" value="InterPro"/>
</dbReference>